<dbReference type="SUPFAM" id="SSF101148">
    <property type="entry name" value="Plant invertase/pectin methylesterase inhibitor"/>
    <property type="match status" value="1"/>
</dbReference>
<comment type="similarity">
    <text evidence="3">In the N-terminal section; belongs to the PMEI family.</text>
</comment>
<evidence type="ECO:0000256" key="14">
    <source>
        <dbReference type="RuleBase" id="RU000589"/>
    </source>
</evidence>
<dbReference type="PROSITE" id="PS00800">
    <property type="entry name" value="PECTINESTERASE_1"/>
    <property type="match status" value="1"/>
</dbReference>
<evidence type="ECO:0000259" key="16">
    <source>
        <dbReference type="SMART" id="SM00856"/>
    </source>
</evidence>
<evidence type="ECO:0000313" key="17">
    <source>
        <dbReference type="EMBL" id="KAJ0206082.1"/>
    </source>
</evidence>
<keyword evidence="9" id="KW-1015">Disulfide bond</keyword>
<keyword evidence="14" id="KW-0964">Secreted</keyword>
<dbReference type="SMART" id="SM00856">
    <property type="entry name" value="PMEI"/>
    <property type="match status" value="1"/>
</dbReference>
<comment type="caution">
    <text evidence="17">The sequence shown here is derived from an EMBL/GenBank/DDBJ whole genome shotgun (WGS) entry which is preliminary data.</text>
</comment>
<evidence type="ECO:0000256" key="6">
    <source>
        <dbReference type="ARBA" id="ARBA00022512"/>
    </source>
</evidence>
<sequence length="578" mass="63337">MDSIQSFKGYGKVDPVEEQAFRQKTRKRLIILIVSVVLLIAVIIGAVAGTVIHNRNDNGKDEDASSSQLSSAQSIKAVCSQTLYPESCYSSISELDKSNTTDPEDLLKLSLQVVFNSLSGLSSLPESLMNATSDDTAKEALKVCKVVLDDALDYLSDSISSMDVKSGDKLLSLNKIDDLKTWLSTALTNQDTCLDALEEMNSTFLVDVKSKMQNSTEYASNSLAIVSKISGILGKFKIPIHRKLLAERESEFPEWVSPVVRRLLQVGRPTPNVTVAIDGTGDVKTIKEAMGKVPKKSKTMFVIYIKEGVYMENVVLDKSFWNVMIYGDGKDKSIVSASLNFVDGTPTFSTATFAVAGKGFVAIDMGFKNTAGAAKHQAVALRSGSDFSVFYRCSFDAFQDTLYSHSNRQFYRECDVTGTIDFIFGNAAVVYQNCKIMPRQPLPNQFVTITAQGKKDPNQNTGISIQKCDISAFDKLTAATYLGRPWKDYSTTVIMQSTIGSFLKPVGWISWVQGVDPPASIFYGEYLNTGPGADTTQRVKWTGYKPSLTSSDASRFTVASFIEGSMWLPQTNVAFDST</sequence>
<dbReference type="InterPro" id="IPR033131">
    <property type="entry name" value="Pectinesterase_Asp_AS"/>
</dbReference>
<dbReference type="GO" id="GO:0030599">
    <property type="term" value="F:pectinesterase activity"/>
    <property type="evidence" value="ECO:0000318"/>
    <property type="project" value="GO_Central"/>
</dbReference>
<keyword evidence="18" id="KW-1185">Reference proteome</keyword>
<gene>
    <name evidence="17" type="ORF">LSAT_V11C500278280</name>
</gene>
<feature type="domain" description="Pectinesterase inhibitor" evidence="16">
    <location>
        <begin position="70"/>
        <end position="225"/>
    </location>
</feature>
<evidence type="ECO:0000256" key="7">
    <source>
        <dbReference type="ARBA" id="ARBA00022801"/>
    </source>
</evidence>
<keyword evidence="15" id="KW-0812">Transmembrane</keyword>
<dbReference type="InterPro" id="IPR018040">
    <property type="entry name" value="Pectinesterase_Tyr_AS"/>
</dbReference>
<organism evidence="17 18">
    <name type="scientific">Lactuca sativa</name>
    <name type="common">Garden lettuce</name>
    <dbReference type="NCBI Taxonomy" id="4236"/>
    <lineage>
        <taxon>Eukaryota</taxon>
        <taxon>Viridiplantae</taxon>
        <taxon>Streptophyta</taxon>
        <taxon>Embryophyta</taxon>
        <taxon>Tracheophyta</taxon>
        <taxon>Spermatophyta</taxon>
        <taxon>Magnoliopsida</taxon>
        <taxon>eudicotyledons</taxon>
        <taxon>Gunneridae</taxon>
        <taxon>Pentapetalae</taxon>
        <taxon>asterids</taxon>
        <taxon>campanulids</taxon>
        <taxon>Asterales</taxon>
        <taxon>Asteraceae</taxon>
        <taxon>Cichorioideae</taxon>
        <taxon>Cichorieae</taxon>
        <taxon>Lactucinae</taxon>
        <taxon>Lactuca</taxon>
    </lineage>
</organism>
<name>A0A9R1VJT5_LACSA</name>
<dbReference type="InterPro" id="IPR006501">
    <property type="entry name" value="Pectinesterase_inhib_dom"/>
</dbReference>
<dbReference type="NCBIfam" id="TIGR01614">
    <property type="entry name" value="PME_inhib"/>
    <property type="match status" value="1"/>
</dbReference>
<comment type="pathway">
    <text evidence="2 14">Glycan metabolism; pectin degradation; 2-dehydro-3-deoxy-D-gluconate from pectin: step 1/5.</text>
</comment>
<evidence type="ECO:0000256" key="11">
    <source>
        <dbReference type="ARBA" id="ARBA00023316"/>
    </source>
</evidence>
<dbReference type="Gene3D" id="1.20.140.40">
    <property type="entry name" value="Invertase/pectin methylesterase inhibitor family protein"/>
    <property type="match status" value="1"/>
</dbReference>
<evidence type="ECO:0000256" key="10">
    <source>
        <dbReference type="ARBA" id="ARBA00023180"/>
    </source>
</evidence>
<proteinExistence type="inferred from homology"/>
<dbReference type="InterPro" id="IPR011050">
    <property type="entry name" value="Pectin_lyase_fold/virulence"/>
</dbReference>
<evidence type="ECO:0000256" key="13">
    <source>
        <dbReference type="PROSITE-ProRule" id="PRU10040"/>
    </source>
</evidence>
<keyword evidence="15" id="KW-1133">Transmembrane helix</keyword>
<dbReference type="InterPro" id="IPR012334">
    <property type="entry name" value="Pectin_lyas_fold"/>
</dbReference>
<dbReference type="GO" id="GO:0042545">
    <property type="term" value="P:cell wall modification"/>
    <property type="evidence" value="ECO:0007669"/>
    <property type="project" value="UniProtKB-UniRule"/>
</dbReference>
<accession>A0A9R1VJT5</accession>
<keyword evidence="11 14" id="KW-0961">Cell wall biogenesis/degradation</keyword>
<dbReference type="EMBL" id="NBSK02000005">
    <property type="protein sequence ID" value="KAJ0206082.1"/>
    <property type="molecule type" value="Genomic_DNA"/>
</dbReference>
<dbReference type="Gene3D" id="2.160.20.10">
    <property type="entry name" value="Single-stranded right-handed beta-helix, Pectin lyase-like"/>
    <property type="match status" value="1"/>
</dbReference>
<dbReference type="InterPro" id="IPR000070">
    <property type="entry name" value="Pectinesterase_cat"/>
</dbReference>
<comment type="function">
    <text evidence="14">Acts in the modification of cell walls via demethylesterification of cell wall pectin.</text>
</comment>
<evidence type="ECO:0000256" key="9">
    <source>
        <dbReference type="ARBA" id="ARBA00023157"/>
    </source>
</evidence>
<dbReference type="InterPro" id="IPR035513">
    <property type="entry name" value="Invertase/methylesterase_inhib"/>
</dbReference>
<keyword evidence="8 14" id="KW-0063">Aspartyl esterase</keyword>
<comment type="similarity">
    <text evidence="4">In the C-terminal section; belongs to the pectinesterase family.</text>
</comment>
<dbReference type="PANTHER" id="PTHR31707">
    <property type="entry name" value="PECTINESTERASE"/>
    <property type="match status" value="1"/>
</dbReference>
<keyword evidence="10" id="KW-0325">Glycoprotein</keyword>
<dbReference type="PROSITE" id="PS00503">
    <property type="entry name" value="PECTINESTERASE_2"/>
    <property type="match status" value="1"/>
</dbReference>
<dbReference type="GO" id="GO:0046910">
    <property type="term" value="F:pectinesterase inhibitor activity"/>
    <property type="evidence" value="ECO:0000318"/>
    <property type="project" value="GO_Central"/>
</dbReference>
<feature type="transmembrane region" description="Helical" evidence="15">
    <location>
        <begin position="29"/>
        <end position="52"/>
    </location>
</feature>
<keyword evidence="7 14" id="KW-0378">Hydrolase</keyword>
<evidence type="ECO:0000313" key="18">
    <source>
        <dbReference type="Proteomes" id="UP000235145"/>
    </source>
</evidence>
<dbReference type="SUPFAM" id="SSF51126">
    <property type="entry name" value="Pectin lyase-like"/>
    <property type="match status" value="1"/>
</dbReference>
<dbReference type="CDD" id="cd15798">
    <property type="entry name" value="PMEI-like_3"/>
    <property type="match status" value="1"/>
</dbReference>
<keyword evidence="6 14" id="KW-0134">Cell wall</keyword>
<dbReference type="AlphaFoldDB" id="A0A9R1VJT5"/>
<dbReference type="GO" id="GO:0045490">
    <property type="term" value="P:pectin catabolic process"/>
    <property type="evidence" value="ECO:0007669"/>
    <property type="project" value="UniProtKB-UniRule"/>
</dbReference>
<evidence type="ECO:0000256" key="5">
    <source>
        <dbReference type="ARBA" id="ARBA00013229"/>
    </source>
</evidence>
<keyword evidence="15" id="KW-0472">Membrane</keyword>
<evidence type="ECO:0000256" key="12">
    <source>
        <dbReference type="ARBA" id="ARBA00047928"/>
    </source>
</evidence>
<dbReference type="Gramene" id="rna-gnl|WGS:NBSK|LSAT_5X137800_mrna">
    <property type="protein sequence ID" value="cds-PLY87161.1"/>
    <property type="gene ID" value="gene-LSAT_5X137800"/>
</dbReference>
<dbReference type="EC" id="3.1.1.11" evidence="5 14"/>
<comment type="catalytic activity">
    <reaction evidence="12 14">
        <text>[(1-&gt;4)-alpha-D-galacturonosyl methyl ester](n) + n H2O = [(1-&gt;4)-alpha-D-galacturonosyl](n) + n methanol + n H(+)</text>
        <dbReference type="Rhea" id="RHEA:22380"/>
        <dbReference type="Rhea" id="RHEA-COMP:14570"/>
        <dbReference type="Rhea" id="RHEA-COMP:14573"/>
        <dbReference type="ChEBI" id="CHEBI:15377"/>
        <dbReference type="ChEBI" id="CHEBI:15378"/>
        <dbReference type="ChEBI" id="CHEBI:17790"/>
        <dbReference type="ChEBI" id="CHEBI:140522"/>
        <dbReference type="ChEBI" id="CHEBI:140523"/>
        <dbReference type="EC" id="3.1.1.11"/>
    </reaction>
</comment>
<evidence type="ECO:0000256" key="3">
    <source>
        <dbReference type="ARBA" id="ARBA00006027"/>
    </source>
</evidence>
<dbReference type="FunFam" id="1.20.140.40:FF:000010">
    <property type="entry name" value="Pectinesterase"/>
    <property type="match status" value="1"/>
</dbReference>
<evidence type="ECO:0000256" key="1">
    <source>
        <dbReference type="ARBA" id="ARBA00004191"/>
    </source>
</evidence>
<evidence type="ECO:0000256" key="2">
    <source>
        <dbReference type="ARBA" id="ARBA00005184"/>
    </source>
</evidence>
<comment type="subcellular location">
    <subcellularLocation>
        <location evidence="1 14">Secreted</location>
        <location evidence="1 14">Cell wall</location>
    </subcellularLocation>
</comment>
<dbReference type="Proteomes" id="UP000235145">
    <property type="component" value="Unassembled WGS sequence"/>
</dbReference>
<reference evidence="17 18" key="1">
    <citation type="journal article" date="2017" name="Nat. Commun.">
        <title>Genome assembly with in vitro proximity ligation data and whole-genome triplication in lettuce.</title>
        <authorList>
            <person name="Reyes-Chin-Wo S."/>
            <person name="Wang Z."/>
            <person name="Yang X."/>
            <person name="Kozik A."/>
            <person name="Arikit S."/>
            <person name="Song C."/>
            <person name="Xia L."/>
            <person name="Froenicke L."/>
            <person name="Lavelle D.O."/>
            <person name="Truco M.J."/>
            <person name="Xia R."/>
            <person name="Zhu S."/>
            <person name="Xu C."/>
            <person name="Xu H."/>
            <person name="Xu X."/>
            <person name="Cox K."/>
            <person name="Korf I."/>
            <person name="Meyers B.C."/>
            <person name="Michelmore R.W."/>
        </authorList>
    </citation>
    <scope>NUCLEOTIDE SEQUENCE [LARGE SCALE GENOMIC DNA]</scope>
    <source>
        <strain evidence="18">cv. Salinas</strain>
        <tissue evidence="17">Seedlings</tissue>
    </source>
</reference>
<dbReference type="FunFam" id="2.160.20.10:FF:000001">
    <property type="entry name" value="Pectinesterase"/>
    <property type="match status" value="1"/>
</dbReference>
<dbReference type="OrthoDB" id="2019149at2759"/>
<dbReference type="Pfam" id="PF04043">
    <property type="entry name" value="PMEI"/>
    <property type="match status" value="1"/>
</dbReference>
<feature type="active site" evidence="13">
    <location>
        <position position="421"/>
    </location>
</feature>
<dbReference type="Pfam" id="PF01095">
    <property type="entry name" value="Pectinesterase"/>
    <property type="match status" value="1"/>
</dbReference>
<evidence type="ECO:0000256" key="15">
    <source>
        <dbReference type="SAM" id="Phobius"/>
    </source>
</evidence>
<protein>
    <recommendedName>
        <fullName evidence="5 14">Pectinesterase</fullName>
        <ecNumber evidence="5 14">3.1.1.11</ecNumber>
    </recommendedName>
</protein>
<evidence type="ECO:0000256" key="8">
    <source>
        <dbReference type="ARBA" id="ARBA00023085"/>
    </source>
</evidence>
<evidence type="ECO:0000256" key="4">
    <source>
        <dbReference type="ARBA" id="ARBA00007786"/>
    </source>
</evidence>